<dbReference type="HOGENOM" id="CLU_1982406_0_0_1"/>
<name>A0A0C3FDN7_PILCF</name>
<reference evidence="1 2" key="1">
    <citation type="submission" date="2014-04" db="EMBL/GenBank/DDBJ databases">
        <authorList>
            <consortium name="DOE Joint Genome Institute"/>
            <person name="Kuo A."/>
            <person name="Tarkka M."/>
            <person name="Buscot F."/>
            <person name="Kohler A."/>
            <person name="Nagy L.G."/>
            <person name="Floudas D."/>
            <person name="Copeland A."/>
            <person name="Barry K.W."/>
            <person name="Cichocki N."/>
            <person name="Veneault-Fourrey C."/>
            <person name="LaButti K."/>
            <person name="Lindquist E.A."/>
            <person name="Lipzen A."/>
            <person name="Lundell T."/>
            <person name="Morin E."/>
            <person name="Murat C."/>
            <person name="Sun H."/>
            <person name="Tunlid A."/>
            <person name="Henrissat B."/>
            <person name="Grigoriev I.V."/>
            <person name="Hibbett D.S."/>
            <person name="Martin F."/>
            <person name="Nordberg H.P."/>
            <person name="Cantor M.N."/>
            <person name="Hua S.X."/>
        </authorList>
    </citation>
    <scope>NUCLEOTIDE SEQUENCE [LARGE SCALE GENOMIC DNA]</scope>
    <source>
        <strain evidence="1 2">F 1598</strain>
    </source>
</reference>
<dbReference type="Proteomes" id="UP000054166">
    <property type="component" value="Unassembled WGS sequence"/>
</dbReference>
<organism evidence="1 2">
    <name type="scientific">Piloderma croceum (strain F 1598)</name>
    <dbReference type="NCBI Taxonomy" id="765440"/>
    <lineage>
        <taxon>Eukaryota</taxon>
        <taxon>Fungi</taxon>
        <taxon>Dikarya</taxon>
        <taxon>Basidiomycota</taxon>
        <taxon>Agaricomycotina</taxon>
        <taxon>Agaricomycetes</taxon>
        <taxon>Agaricomycetidae</taxon>
        <taxon>Atheliales</taxon>
        <taxon>Atheliaceae</taxon>
        <taxon>Piloderma</taxon>
    </lineage>
</organism>
<evidence type="ECO:0000313" key="1">
    <source>
        <dbReference type="EMBL" id="KIM77899.1"/>
    </source>
</evidence>
<reference evidence="2" key="2">
    <citation type="submission" date="2015-01" db="EMBL/GenBank/DDBJ databases">
        <title>Evolutionary Origins and Diversification of the Mycorrhizal Mutualists.</title>
        <authorList>
            <consortium name="DOE Joint Genome Institute"/>
            <consortium name="Mycorrhizal Genomics Consortium"/>
            <person name="Kohler A."/>
            <person name="Kuo A."/>
            <person name="Nagy L.G."/>
            <person name="Floudas D."/>
            <person name="Copeland A."/>
            <person name="Barry K.W."/>
            <person name="Cichocki N."/>
            <person name="Veneault-Fourrey C."/>
            <person name="LaButti K."/>
            <person name="Lindquist E.A."/>
            <person name="Lipzen A."/>
            <person name="Lundell T."/>
            <person name="Morin E."/>
            <person name="Murat C."/>
            <person name="Riley R."/>
            <person name="Ohm R."/>
            <person name="Sun H."/>
            <person name="Tunlid A."/>
            <person name="Henrissat B."/>
            <person name="Grigoriev I.V."/>
            <person name="Hibbett D.S."/>
            <person name="Martin F."/>
        </authorList>
    </citation>
    <scope>NUCLEOTIDE SEQUENCE [LARGE SCALE GENOMIC DNA]</scope>
    <source>
        <strain evidence="2">F 1598</strain>
    </source>
</reference>
<dbReference type="AlphaFoldDB" id="A0A0C3FDN7"/>
<accession>A0A0C3FDN7</accession>
<keyword evidence="2" id="KW-1185">Reference proteome</keyword>
<sequence>MQALTYLMQSIINQSYALGCQPRTGTSVHIYFAILAQCRKPLRPSTPYQTISHLLSSNPDTIVLVWCRSLSHHYLCANTLARAENTLNIFPTMSDSIRKSARRWYPTTKKRRHSSAMIFVDVGSLV</sequence>
<dbReference type="EMBL" id="KN833020">
    <property type="protein sequence ID" value="KIM77899.1"/>
    <property type="molecule type" value="Genomic_DNA"/>
</dbReference>
<gene>
    <name evidence="1" type="ORF">PILCRDRAFT_605533</name>
</gene>
<evidence type="ECO:0000313" key="2">
    <source>
        <dbReference type="Proteomes" id="UP000054166"/>
    </source>
</evidence>
<protein>
    <submittedName>
        <fullName evidence="1">Uncharacterized protein</fullName>
    </submittedName>
</protein>
<proteinExistence type="predicted"/>
<dbReference type="InParanoid" id="A0A0C3FDN7"/>